<evidence type="ECO:0000313" key="2">
    <source>
        <dbReference type="Proteomes" id="UP000562492"/>
    </source>
</evidence>
<keyword evidence="2" id="KW-1185">Reference proteome</keyword>
<name>A0ABR6RH55_9BURK</name>
<reference evidence="1 2" key="1">
    <citation type="submission" date="2020-08" db="EMBL/GenBank/DDBJ databases">
        <title>Functional genomics of gut bacteria from endangered species of beetles.</title>
        <authorList>
            <person name="Carlos-Shanley C."/>
        </authorList>
    </citation>
    <scope>NUCLEOTIDE SEQUENCE [LARGE SCALE GENOMIC DNA]</scope>
    <source>
        <strain evidence="1 2">S00124</strain>
    </source>
</reference>
<organism evidence="1 2">
    <name type="scientific">Comamonas odontotermitis</name>
    <dbReference type="NCBI Taxonomy" id="379895"/>
    <lineage>
        <taxon>Bacteria</taxon>
        <taxon>Pseudomonadati</taxon>
        <taxon>Pseudomonadota</taxon>
        <taxon>Betaproteobacteria</taxon>
        <taxon>Burkholderiales</taxon>
        <taxon>Comamonadaceae</taxon>
        <taxon>Comamonas</taxon>
    </lineage>
</organism>
<proteinExistence type="predicted"/>
<dbReference type="Proteomes" id="UP000562492">
    <property type="component" value="Unassembled WGS sequence"/>
</dbReference>
<gene>
    <name evidence="1" type="ORF">HNP33_002561</name>
</gene>
<accession>A0ABR6RH55</accession>
<comment type="caution">
    <text evidence="1">The sequence shown here is derived from an EMBL/GenBank/DDBJ whole genome shotgun (WGS) entry which is preliminary data.</text>
</comment>
<evidence type="ECO:0000313" key="1">
    <source>
        <dbReference type="EMBL" id="MBB6578479.1"/>
    </source>
</evidence>
<dbReference type="EMBL" id="JACHKZ010000015">
    <property type="protein sequence ID" value="MBB6578479.1"/>
    <property type="molecule type" value="Genomic_DNA"/>
</dbReference>
<sequence length="72" mass="7640">MRNLYTELKRLVGGKPRQVGDVISVGDVVTVALLGGGEIKVIGVAEVGQRVFIRDGVVEGPAPDLPMELIEI</sequence>
<protein>
    <submittedName>
        <fullName evidence="1">Uncharacterized protein</fullName>
    </submittedName>
</protein>
<dbReference type="RefSeq" id="WP_184708980.1">
    <property type="nucleotide sequence ID" value="NZ_JACHKZ010000015.1"/>
</dbReference>